<dbReference type="GO" id="GO:0000981">
    <property type="term" value="F:DNA-binding transcription factor activity, RNA polymerase II-specific"/>
    <property type="evidence" value="ECO:0007669"/>
    <property type="project" value="InterPro"/>
</dbReference>
<sequence length="235" mass="27448">MLATENAPFLNTNKMQLQSSTEWCGGMKTSMDRLSALFREKQNATDNGYANMSSEQNIYPCRYPQYYNNMDPANGTYSDSVPTWNSLDLNQTRQCLNGFQPSSMYSGGGSIAQHHPYANTNYGVHPSAYTGNVPGVTDMSNCNWLSSFTTTPRRTKRRPYSKMQIYELEKAFQQNAYLTRERRQKYSQQLNLTERQVKIWFQNRRMKSKKQTEREKMEEKERREHEQSMDMVHSS</sequence>
<keyword evidence="4 6" id="KW-0371">Homeobox</keyword>
<dbReference type="CDD" id="cd00086">
    <property type="entry name" value="homeodomain"/>
    <property type="match status" value="1"/>
</dbReference>
<keyword evidence="3 6" id="KW-0238">DNA-binding</keyword>
<evidence type="ECO:0000256" key="1">
    <source>
        <dbReference type="ARBA" id="ARBA00004123"/>
    </source>
</evidence>
<dbReference type="SUPFAM" id="SSF46689">
    <property type="entry name" value="Homeodomain-like"/>
    <property type="match status" value="1"/>
</dbReference>
<name>C6L7V3_9BILA</name>
<evidence type="ECO:0000256" key="2">
    <source>
        <dbReference type="ARBA" id="ARBA00006317"/>
    </source>
</evidence>
<dbReference type="InterPro" id="IPR001356">
    <property type="entry name" value="HD"/>
</dbReference>
<dbReference type="Pfam" id="PF00046">
    <property type="entry name" value="Homeodomain"/>
    <property type="match status" value="1"/>
</dbReference>
<dbReference type="EMBL" id="AB506757">
    <property type="protein sequence ID" value="BAH96554.1"/>
    <property type="molecule type" value="mRNA"/>
</dbReference>
<comment type="similarity">
    <text evidence="2">Belongs to the Abd-B homeobox family.</text>
</comment>
<feature type="DNA-binding region" description="Homeobox" evidence="6">
    <location>
        <begin position="153"/>
        <end position="212"/>
    </location>
</feature>
<evidence type="ECO:0000256" key="5">
    <source>
        <dbReference type="ARBA" id="ARBA00023242"/>
    </source>
</evidence>
<dbReference type="InterPro" id="IPR046333">
    <property type="entry name" value="HXA10/ABDB-like"/>
</dbReference>
<dbReference type="PROSITE" id="PS00027">
    <property type="entry name" value="HOMEOBOX_1"/>
    <property type="match status" value="1"/>
</dbReference>
<feature type="domain" description="Homeobox" evidence="9">
    <location>
        <begin position="151"/>
        <end position="211"/>
    </location>
</feature>
<evidence type="ECO:0000256" key="7">
    <source>
        <dbReference type="RuleBase" id="RU000682"/>
    </source>
</evidence>
<feature type="region of interest" description="Disordered" evidence="8">
    <location>
        <begin position="203"/>
        <end position="235"/>
    </location>
</feature>
<evidence type="ECO:0000256" key="6">
    <source>
        <dbReference type="PROSITE-ProRule" id="PRU00108"/>
    </source>
</evidence>
<reference evidence="10" key="1">
    <citation type="journal article" date="2009" name="Dev. Genes Evol.">
        <title>Ambulacrarian prototypical Hox and ParaHox gene complements of the indirect-developing hemichordate Balanoglossus simodensis.</title>
        <authorList>
            <person name="Ikuta T."/>
            <person name="Miyamoto N."/>
            <person name="Saito Y."/>
            <person name="Wada H."/>
            <person name="Satoh N."/>
            <person name="Saiga H."/>
        </authorList>
    </citation>
    <scope>NUCLEOTIDE SEQUENCE</scope>
</reference>
<dbReference type="Gene3D" id="1.10.10.60">
    <property type="entry name" value="Homeodomain-like"/>
    <property type="match status" value="1"/>
</dbReference>
<evidence type="ECO:0000256" key="3">
    <source>
        <dbReference type="ARBA" id="ARBA00023125"/>
    </source>
</evidence>
<proteinExistence type="evidence at transcript level"/>
<dbReference type="InterPro" id="IPR020479">
    <property type="entry name" value="HD_metazoa"/>
</dbReference>
<evidence type="ECO:0000313" key="10">
    <source>
        <dbReference type="EMBL" id="BAH96554.1"/>
    </source>
</evidence>
<dbReference type="PRINTS" id="PR00024">
    <property type="entry name" value="HOMEOBOX"/>
</dbReference>
<dbReference type="PROSITE" id="PS50071">
    <property type="entry name" value="HOMEOBOX_2"/>
    <property type="match status" value="1"/>
</dbReference>
<dbReference type="PANTHER" id="PTHR45874:SF8">
    <property type="entry name" value="PROTEIN CBG23031"/>
    <property type="match status" value="1"/>
</dbReference>
<dbReference type="AlphaFoldDB" id="C6L7V3"/>
<organism evidence="10">
    <name type="scientific">Balanoglossus simodensis</name>
    <dbReference type="NCBI Taxonomy" id="650464"/>
    <lineage>
        <taxon>Eukaryota</taxon>
        <taxon>Metazoa</taxon>
        <taxon>Hemichordata</taxon>
        <taxon>Enteropneusta</taxon>
        <taxon>Ptychoderidae</taxon>
        <taxon>Balanoglossus</taxon>
    </lineage>
</organism>
<gene>
    <name evidence="10" type="primary">BsimHox11/13b</name>
</gene>
<dbReference type="GO" id="GO:0003677">
    <property type="term" value="F:DNA binding"/>
    <property type="evidence" value="ECO:0007669"/>
    <property type="project" value="UniProtKB-UniRule"/>
</dbReference>
<dbReference type="GO" id="GO:0005634">
    <property type="term" value="C:nucleus"/>
    <property type="evidence" value="ECO:0007669"/>
    <property type="project" value="UniProtKB-SubCell"/>
</dbReference>
<dbReference type="PANTHER" id="PTHR45874">
    <property type="entry name" value="HOMEOBOX PROTEIN ABDOMINAL-B"/>
    <property type="match status" value="1"/>
</dbReference>
<protein>
    <submittedName>
        <fullName evidence="10">Homeodomain transcription factor</fullName>
    </submittedName>
</protein>
<dbReference type="InterPro" id="IPR009057">
    <property type="entry name" value="Homeodomain-like_sf"/>
</dbReference>
<dbReference type="SMART" id="SM00389">
    <property type="entry name" value="HOX"/>
    <property type="match status" value="1"/>
</dbReference>
<accession>C6L7V3</accession>
<keyword evidence="5 6" id="KW-0539">Nucleus</keyword>
<dbReference type="InterPro" id="IPR017970">
    <property type="entry name" value="Homeobox_CS"/>
</dbReference>
<evidence type="ECO:0000256" key="4">
    <source>
        <dbReference type="ARBA" id="ARBA00023155"/>
    </source>
</evidence>
<evidence type="ECO:0000259" key="9">
    <source>
        <dbReference type="PROSITE" id="PS50071"/>
    </source>
</evidence>
<comment type="subcellular location">
    <subcellularLocation>
        <location evidence="1 6 7">Nucleus</location>
    </subcellularLocation>
</comment>
<evidence type="ECO:0000256" key="8">
    <source>
        <dbReference type="SAM" id="MobiDB-lite"/>
    </source>
</evidence>
<feature type="compositionally biased region" description="Basic and acidic residues" evidence="8">
    <location>
        <begin position="210"/>
        <end position="228"/>
    </location>
</feature>